<dbReference type="InterPro" id="IPR037923">
    <property type="entry name" value="HTH-like"/>
</dbReference>
<evidence type="ECO:0000256" key="4">
    <source>
        <dbReference type="ARBA" id="ARBA00023163"/>
    </source>
</evidence>
<dbReference type="InterPro" id="IPR018062">
    <property type="entry name" value="HTH_AraC-typ_CS"/>
</dbReference>
<protein>
    <submittedName>
        <fullName evidence="6">AraC family transcriptional regulator</fullName>
    </submittedName>
</protein>
<dbReference type="Pfam" id="PF12833">
    <property type="entry name" value="HTH_18"/>
    <property type="match status" value="1"/>
</dbReference>
<dbReference type="EMBL" id="CP021425">
    <property type="protein sequence ID" value="ARU55703.1"/>
    <property type="molecule type" value="Genomic_DNA"/>
</dbReference>
<evidence type="ECO:0000256" key="2">
    <source>
        <dbReference type="ARBA" id="ARBA00023125"/>
    </source>
</evidence>
<keyword evidence="3" id="KW-0010">Activator</keyword>
<dbReference type="RefSeq" id="WP_087460776.1">
    <property type="nucleotide sequence ID" value="NZ_CP021425.1"/>
</dbReference>
<evidence type="ECO:0000259" key="5">
    <source>
        <dbReference type="PROSITE" id="PS01124"/>
    </source>
</evidence>
<dbReference type="AlphaFoldDB" id="A0A1Y0I8H5"/>
<gene>
    <name evidence="6" type="ORF">OLMES_1628</name>
</gene>
<reference evidence="6 7" key="1">
    <citation type="submission" date="2017-05" db="EMBL/GenBank/DDBJ databases">
        <title>Genomic insights into alkan degradation activity of Oleiphilus messinensis.</title>
        <authorList>
            <person name="Kozyavkin S.A."/>
            <person name="Slesarev A.I."/>
            <person name="Golyshin P.N."/>
            <person name="Korzhenkov A."/>
            <person name="Golyshina O.N."/>
            <person name="Toshchakov S.V."/>
        </authorList>
    </citation>
    <scope>NUCLEOTIDE SEQUENCE [LARGE SCALE GENOMIC DNA]</scope>
    <source>
        <strain evidence="6 7">ME102</strain>
    </source>
</reference>
<dbReference type="GO" id="GO:0003700">
    <property type="term" value="F:DNA-binding transcription factor activity"/>
    <property type="evidence" value="ECO:0007669"/>
    <property type="project" value="InterPro"/>
</dbReference>
<evidence type="ECO:0000256" key="1">
    <source>
        <dbReference type="ARBA" id="ARBA00023015"/>
    </source>
</evidence>
<evidence type="ECO:0000313" key="6">
    <source>
        <dbReference type="EMBL" id="ARU55703.1"/>
    </source>
</evidence>
<organism evidence="6 7">
    <name type="scientific">Oleiphilus messinensis</name>
    <dbReference type="NCBI Taxonomy" id="141451"/>
    <lineage>
        <taxon>Bacteria</taxon>
        <taxon>Pseudomonadati</taxon>
        <taxon>Pseudomonadota</taxon>
        <taxon>Gammaproteobacteria</taxon>
        <taxon>Oceanospirillales</taxon>
        <taxon>Oleiphilaceae</taxon>
        <taxon>Oleiphilus</taxon>
    </lineage>
</organism>
<dbReference type="PANTHER" id="PTHR46796">
    <property type="entry name" value="HTH-TYPE TRANSCRIPTIONAL ACTIVATOR RHAS-RELATED"/>
    <property type="match status" value="1"/>
</dbReference>
<dbReference type="InterPro" id="IPR050204">
    <property type="entry name" value="AraC_XylS_family_regulators"/>
</dbReference>
<keyword evidence="4" id="KW-0804">Transcription</keyword>
<dbReference type="GO" id="GO:0043565">
    <property type="term" value="F:sequence-specific DNA binding"/>
    <property type="evidence" value="ECO:0007669"/>
    <property type="project" value="InterPro"/>
</dbReference>
<dbReference type="Pfam" id="PF02311">
    <property type="entry name" value="AraC_binding"/>
    <property type="match status" value="1"/>
</dbReference>
<dbReference type="SUPFAM" id="SSF51215">
    <property type="entry name" value="Regulatory protein AraC"/>
    <property type="match status" value="1"/>
</dbReference>
<dbReference type="InterPro" id="IPR003313">
    <property type="entry name" value="AraC-bd"/>
</dbReference>
<name>A0A1Y0I8H5_9GAMM</name>
<dbReference type="SUPFAM" id="SSF46689">
    <property type="entry name" value="Homeodomain-like"/>
    <property type="match status" value="2"/>
</dbReference>
<keyword evidence="7" id="KW-1185">Reference proteome</keyword>
<keyword evidence="2" id="KW-0238">DNA-binding</keyword>
<dbReference type="InterPro" id="IPR018060">
    <property type="entry name" value="HTH_AraC"/>
</dbReference>
<evidence type="ECO:0000313" key="7">
    <source>
        <dbReference type="Proteomes" id="UP000196027"/>
    </source>
</evidence>
<dbReference type="Gene3D" id="1.10.10.60">
    <property type="entry name" value="Homeodomain-like"/>
    <property type="match status" value="2"/>
</dbReference>
<dbReference type="OrthoDB" id="9809338at2"/>
<dbReference type="PROSITE" id="PS00041">
    <property type="entry name" value="HTH_ARAC_FAMILY_1"/>
    <property type="match status" value="1"/>
</dbReference>
<evidence type="ECO:0000256" key="3">
    <source>
        <dbReference type="ARBA" id="ARBA00023159"/>
    </source>
</evidence>
<keyword evidence="1" id="KW-0805">Transcription regulation</keyword>
<dbReference type="PROSITE" id="PS01124">
    <property type="entry name" value="HTH_ARAC_FAMILY_2"/>
    <property type="match status" value="1"/>
</dbReference>
<dbReference type="KEGG" id="ome:OLMES_1628"/>
<dbReference type="InterPro" id="IPR009057">
    <property type="entry name" value="Homeodomain-like_sf"/>
</dbReference>
<accession>A0A1Y0I8H5</accession>
<feature type="domain" description="HTH araC/xylS-type" evidence="5">
    <location>
        <begin position="179"/>
        <end position="276"/>
    </location>
</feature>
<sequence length="278" mass="31557">MTHNIPAKEQVRIKVIPELGGLELLQAKYHRQCFSRHVHEGYCIGLIEQGAQRFWRSGAHHVAPRDCIILVNADQVHDGRCADDSGWEYRAIYPLPQAFENVSGDYAENNGVAPWFPESVVRDGTMAIQLRTLFNVLECSENVLVNESYWLSTLAMLLQRHGTVKSRDTEGRLNRTSVELVREYLHVHYLEHVSIQDLAAFYGVNPCHLIRAFTRKFGMPPHAYQIQLRLAHAKQMIRQGISLATTAAHCGFTDQSHLTRHFKKALGFAPGRYAKACV</sequence>
<proteinExistence type="predicted"/>
<dbReference type="PANTHER" id="PTHR46796:SF2">
    <property type="entry name" value="TRANSCRIPTIONAL REGULATORY PROTEIN"/>
    <property type="match status" value="1"/>
</dbReference>
<dbReference type="Proteomes" id="UP000196027">
    <property type="component" value="Chromosome"/>
</dbReference>
<dbReference type="SMART" id="SM00342">
    <property type="entry name" value="HTH_ARAC"/>
    <property type="match status" value="1"/>
</dbReference>